<feature type="region of interest" description="Disordered" evidence="7">
    <location>
        <begin position="482"/>
        <end position="513"/>
    </location>
</feature>
<dbReference type="PANTHER" id="PTHR43788:SF8">
    <property type="entry name" value="DNA-BINDING PROTEIN SMUBP-2"/>
    <property type="match status" value="1"/>
</dbReference>
<feature type="domain" description="DNA2/NAM7 helicase-like C-terminal" evidence="9">
    <location>
        <begin position="919"/>
        <end position="1088"/>
    </location>
</feature>
<dbReference type="Proteomes" id="UP000599523">
    <property type="component" value="Unassembled WGS sequence"/>
</dbReference>
<dbReference type="EMBL" id="WTVM01000111">
    <property type="protein sequence ID" value="NMG04329.1"/>
    <property type="molecule type" value="Genomic_DNA"/>
</dbReference>
<comment type="similarity">
    <text evidence="1">Belongs to the DNA2/NAM7 helicase family.</text>
</comment>
<evidence type="ECO:0000256" key="4">
    <source>
        <dbReference type="ARBA" id="ARBA00022806"/>
    </source>
</evidence>
<protein>
    <submittedName>
        <fullName evidence="10">DNA helicase</fullName>
    </submittedName>
</protein>
<dbReference type="InterPro" id="IPR027417">
    <property type="entry name" value="P-loop_NTPase"/>
</dbReference>
<dbReference type="GO" id="GO:0043139">
    <property type="term" value="F:5'-3' DNA helicase activity"/>
    <property type="evidence" value="ECO:0007669"/>
    <property type="project" value="TreeGrafter"/>
</dbReference>
<evidence type="ECO:0000256" key="1">
    <source>
        <dbReference type="ARBA" id="ARBA00007913"/>
    </source>
</evidence>
<dbReference type="GO" id="GO:0016787">
    <property type="term" value="F:hydrolase activity"/>
    <property type="evidence" value="ECO:0007669"/>
    <property type="project" value="UniProtKB-KW"/>
</dbReference>
<dbReference type="SUPFAM" id="SSF52540">
    <property type="entry name" value="P-loop containing nucleoside triphosphate hydrolases"/>
    <property type="match status" value="1"/>
</dbReference>
<evidence type="ECO:0000259" key="8">
    <source>
        <dbReference type="Pfam" id="PF13086"/>
    </source>
</evidence>
<evidence type="ECO:0000256" key="6">
    <source>
        <dbReference type="SAM" id="Coils"/>
    </source>
</evidence>
<dbReference type="Pfam" id="PF13087">
    <property type="entry name" value="AAA_12"/>
    <property type="match status" value="1"/>
</dbReference>
<keyword evidence="2" id="KW-0547">Nucleotide-binding</keyword>
<gene>
    <name evidence="10" type="ORF">GPA21_15330</name>
</gene>
<sequence>MSTANDEPLRVLHFWRDLEIFNIPTAPSKRNNNDQTEVGTFRRGKSLPWQARKFVPTDKIGYVHVVYLGVADTEDLSRLLLQGLFPDRDLSERERQRVTGNGWLAAFVVDEQGRPKPDSYLPASFAYGMAALRETKALDNINARLERAKEEFAQRRHQLPENQEQEGGSTNAANRAPTEAVLDWEDLDEELRIARGLLGEAASDPSLDWRVVVRTSRIKRRYLDDSLQAATDFLNSFYLDDLDRLIAQAEKKLSFGKALSAYLGPALPERQRVDILTDNAAMAGLVSAKRLPSARWPAPPKHPLVLAQQAAVSQVMSSLGKAEGLIGVNGPPGTGKTTLLCDVIAEIVTERARRIAALDRPVALFEDRTTVAGKGFFPLKAKVVAGTSIVVTSTNNNAVNNITQELPARKKVADEFNSADYFADVMHEVFRAQKVLDEDKQPIETWGVIAAALGNAGNRRSFTQGFFRDEYMPPRQVEVAQAQEDEQDTGADLADEVTDASSRGDDRPPSMRQILEAADVPDKRRQYVSEWQKAKDAFLELQEEFESCRKVLERAEKAARHIDDERSHLTGLMAEEQALGQEIQAGELALAQHREAVATQRTVVEGNRAVLEQLRAGTPRNLWDRLMGLFGRETSRMADLRQSLEAPTQALADASAALAEMSKEVAVAEAQLGQRRERQKAVSSARVALERKLEPHRRALQAGYAMGAKHFPDTQFWALPADARHRASIAVGPKLDELRAKLFLQAVDLHHLTILANAGKFIANLRAVNGMLTGGSRDKLSPEHRPLLWDAFFFVVPVVSTTLASFDRLFVGMGQNSLGWLMIDEAGQATPQSAAGAIWRSRRAVIVGDPLQIEPVFTVPRSLAEELRRRHDVATHWSPIDESVQTLADRITPFGSWVEKTSNSSPNDAPERLWTGMPLRTHRRCDDPMFSVANRIAYAGQMVQGRVDETGRPTPWDFSCSLGESAWFDVRSNRVNHPVSDDEIACLLDCLAQLQNERSRKAKIYVISPFRKVAQACGKRVGNAGFGGIDCGTVHTFQGKEAHIVFLVLGTAPGQAGSGARGWAASKPNLLNVAVTRAQCRLYVIGDASQWGGLDYFRELLRALPEGSVAAALDRCPTQDAAFALLDDQEPIPEI</sequence>
<evidence type="ECO:0000256" key="2">
    <source>
        <dbReference type="ARBA" id="ARBA00022741"/>
    </source>
</evidence>
<dbReference type="GO" id="GO:0005524">
    <property type="term" value="F:ATP binding"/>
    <property type="evidence" value="ECO:0007669"/>
    <property type="project" value="UniProtKB-KW"/>
</dbReference>
<evidence type="ECO:0000259" key="9">
    <source>
        <dbReference type="Pfam" id="PF13087"/>
    </source>
</evidence>
<dbReference type="InterPro" id="IPR041679">
    <property type="entry name" value="DNA2/NAM7-like_C"/>
</dbReference>
<organism evidence="10 11">
    <name type="scientific">Azoarcus taiwanensis</name>
    <dbReference type="NCBI Taxonomy" id="666964"/>
    <lineage>
        <taxon>Bacteria</taxon>
        <taxon>Pseudomonadati</taxon>
        <taxon>Pseudomonadota</taxon>
        <taxon>Betaproteobacteria</taxon>
        <taxon>Rhodocyclales</taxon>
        <taxon>Zoogloeaceae</taxon>
        <taxon>Azoarcus</taxon>
    </lineage>
</organism>
<comment type="caution">
    <text evidence="10">The sequence shown here is derived from an EMBL/GenBank/DDBJ whole genome shotgun (WGS) entry which is preliminary data.</text>
</comment>
<dbReference type="AlphaFoldDB" id="A0A972J910"/>
<dbReference type="Gene3D" id="3.40.50.300">
    <property type="entry name" value="P-loop containing nucleotide triphosphate hydrolases"/>
    <property type="match status" value="3"/>
</dbReference>
<evidence type="ECO:0000313" key="11">
    <source>
        <dbReference type="Proteomes" id="UP000599523"/>
    </source>
</evidence>
<evidence type="ECO:0000256" key="7">
    <source>
        <dbReference type="SAM" id="MobiDB-lite"/>
    </source>
</evidence>
<dbReference type="RefSeq" id="WP_168989004.1">
    <property type="nucleotide sequence ID" value="NZ_CAWPHM010000013.1"/>
</dbReference>
<feature type="domain" description="DNA2/NAM7 helicase helicase" evidence="8">
    <location>
        <begin position="797"/>
        <end position="856"/>
    </location>
</feature>
<dbReference type="InterPro" id="IPR050534">
    <property type="entry name" value="Coronavir_polyprotein_1ab"/>
</dbReference>
<feature type="compositionally biased region" description="Polar residues" evidence="7">
    <location>
        <begin position="160"/>
        <end position="173"/>
    </location>
</feature>
<feature type="compositionally biased region" description="Acidic residues" evidence="7">
    <location>
        <begin position="483"/>
        <end position="498"/>
    </location>
</feature>
<keyword evidence="3" id="KW-0378">Hydrolase</keyword>
<dbReference type="InterPro" id="IPR041677">
    <property type="entry name" value="DNA2/NAM7_AAA_11"/>
</dbReference>
<name>A0A972J910_9RHOO</name>
<dbReference type="Pfam" id="PF13086">
    <property type="entry name" value="AAA_11"/>
    <property type="match status" value="1"/>
</dbReference>
<keyword evidence="5" id="KW-0067">ATP-binding</keyword>
<evidence type="ECO:0000313" key="10">
    <source>
        <dbReference type="EMBL" id="NMG04329.1"/>
    </source>
</evidence>
<keyword evidence="4 10" id="KW-0347">Helicase</keyword>
<proteinExistence type="inferred from homology"/>
<feature type="coiled-coil region" evidence="6">
    <location>
        <begin position="651"/>
        <end position="678"/>
    </location>
</feature>
<reference evidence="10" key="1">
    <citation type="submission" date="2019-12" db="EMBL/GenBank/DDBJ databases">
        <title>Comparative genomics gives insights into the taxonomy of the Azoarcus-Aromatoleum group and reveals separate origins of nif in the plant-associated Azoarcus and non-plant-associated Aromatoleum sub-groups.</title>
        <authorList>
            <person name="Lafos M."/>
            <person name="Maluk M."/>
            <person name="Batista M."/>
            <person name="Junghare M."/>
            <person name="Carmona M."/>
            <person name="Faoro H."/>
            <person name="Cruz L.M."/>
            <person name="Battistoni F."/>
            <person name="De Souza E."/>
            <person name="Pedrosa F."/>
            <person name="Chen W.-M."/>
            <person name="Poole P.S."/>
            <person name="Dixon R.A."/>
            <person name="James E.K."/>
        </authorList>
    </citation>
    <scope>NUCLEOTIDE SEQUENCE</scope>
    <source>
        <strain evidence="10">NSC3</strain>
    </source>
</reference>
<feature type="region of interest" description="Disordered" evidence="7">
    <location>
        <begin position="152"/>
        <end position="179"/>
    </location>
</feature>
<keyword evidence="6" id="KW-0175">Coiled coil</keyword>
<evidence type="ECO:0000256" key="5">
    <source>
        <dbReference type="ARBA" id="ARBA00022840"/>
    </source>
</evidence>
<keyword evidence="11" id="KW-1185">Reference proteome</keyword>
<evidence type="ECO:0000256" key="3">
    <source>
        <dbReference type="ARBA" id="ARBA00022801"/>
    </source>
</evidence>
<accession>A0A972J910</accession>
<dbReference type="PANTHER" id="PTHR43788">
    <property type="entry name" value="DNA2/NAM7 HELICASE FAMILY MEMBER"/>
    <property type="match status" value="1"/>
</dbReference>